<dbReference type="InterPro" id="IPR012349">
    <property type="entry name" value="Split_barrel_FMN-bd"/>
</dbReference>
<name>A0AB38T5J8_9HYPH</name>
<dbReference type="PANTHER" id="PTHR35176">
    <property type="entry name" value="HEME OXYGENASE HI_0854-RELATED"/>
    <property type="match status" value="1"/>
</dbReference>
<dbReference type="Proteomes" id="UP001060070">
    <property type="component" value="Chromosome"/>
</dbReference>
<evidence type="ECO:0000313" key="4">
    <source>
        <dbReference type="Proteomes" id="UP001060070"/>
    </source>
</evidence>
<keyword evidence="1" id="KW-0560">Oxidoreductase</keyword>
<dbReference type="AlphaFoldDB" id="A0AB38T5J8"/>
<evidence type="ECO:0000259" key="2">
    <source>
        <dbReference type="Pfam" id="PF01243"/>
    </source>
</evidence>
<organism evidence="3 4">
    <name type="scientific">Mesorhizobium ciceri</name>
    <dbReference type="NCBI Taxonomy" id="39645"/>
    <lineage>
        <taxon>Bacteria</taxon>
        <taxon>Pseudomonadati</taxon>
        <taxon>Pseudomonadota</taxon>
        <taxon>Alphaproteobacteria</taxon>
        <taxon>Hyphomicrobiales</taxon>
        <taxon>Phyllobacteriaceae</taxon>
        <taxon>Mesorhizobium</taxon>
    </lineage>
</organism>
<evidence type="ECO:0000256" key="1">
    <source>
        <dbReference type="ARBA" id="ARBA00023002"/>
    </source>
</evidence>
<dbReference type="Pfam" id="PF01243">
    <property type="entry name" value="PNPOx_N"/>
    <property type="match status" value="1"/>
</dbReference>
<protein>
    <submittedName>
        <fullName evidence="3">Pyridoxamine 5'-phosphate oxidase family protein</fullName>
    </submittedName>
</protein>
<feature type="domain" description="Pyridoxamine 5'-phosphate oxidase N-terminal" evidence="2">
    <location>
        <begin position="10"/>
        <end position="126"/>
    </location>
</feature>
<accession>A0AB38T5J8</accession>
<dbReference type="SUPFAM" id="SSF50475">
    <property type="entry name" value="FMN-binding split barrel"/>
    <property type="match status" value="1"/>
</dbReference>
<proteinExistence type="predicted"/>
<keyword evidence="4" id="KW-1185">Reference proteome</keyword>
<dbReference type="GO" id="GO:0070967">
    <property type="term" value="F:coenzyme F420 binding"/>
    <property type="evidence" value="ECO:0007669"/>
    <property type="project" value="TreeGrafter"/>
</dbReference>
<dbReference type="InterPro" id="IPR011576">
    <property type="entry name" value="Pyridox_Oxase_N"/>
</dbReference>
<dbReference type="Gene3D" id="2.30.110.10">
    <property type="entry name" value="Electron Transport, Fmn-binding Protein, Chain A"/>
    <property type="match status" value="1"/>
</dbReference>
<gene>
    <name evidence="3" type="ORF">LRP29_20295</name>
</gene>
<reference evidence="3 4" key="1">
    <citation type="journal article" date="2022" name="Microbiol. Resour. Announc.">
        <title>Complete Genome Sequence of Mesorhizobium ciceri Strain R30, a Rhizobium Used as a Commercial Inoculant for Chickpea in Argentina.</title>
        <authorList>
            <person name="Foresto E."/>
            <person name="Revale S."/>
            <person name="Primo E."/>
            <person name="Nievas F."/>
            <person name="Carezzano E."/>
            <person name="Puente M."/>
            <person name="Alzari P."/>
            <person name="Mart M."/>
            <person name="Ben-Assaya M."/>
            <person name="Mornico D."/>
            <person name="Santoro M."/>
            <person name="Mart F."/>
            <person name="Giordano W."/>
            <person name="Bogino P."/>
        </authorList>
    </citation>
    <scope>NUCLEOTIDE SEQUENCE [LARGE SCALE GENOMIC DNA]</scope>
    <source>
        <strain evidence="3 4">R30</strain>
    </source>
</reference>
<dbReference type="GO" id="GO:0016627">
    <property type="term" value="F:oxidoreductase activity, acting on the CH-CH group of donors"/>
    <property type="evidence" value="ECO:0007669"/>
    <property type="project" value="TreeGrafter"/>
</dbReference>
<dbReference type="EMBL" id="CP088147">
    <property type="protein sequence ID" value="UTU49827.1"/>
    <property type="molecule type" value="Genomic_DNA"/>
</dbReference>
<evidence type="ECO:0000313" key="3">
    <source>
        <dbReference type="EMBL" id="UTU49827.1"/>
    </source>
</evidence>
<dbReference type="PANTHER" id="PTHR35176:SF6">
    <property type="entry name" value="HEME OXYGENASE HI_0854-RELATED"/>
    <property type="match status" value="1"/>
</dbReference>
<dbReference type="GO" id="GO:0005829">
    <property type="term" value="C:cytosol"/>
    <property type="evidence" value="ECO:0007669"/>
    <property type="project" value="TreeGrafter"/>
</dbReference>
<dbReference type="InterPro" id="IPR052019">
    <property type="entry name" value="F420H2_bilvrd_red/Heme_oxyg"/>
</dbReference>
<dbReference type="RefSeq" id="WP_024505510.1">
    <property type="nucleotide sequence ID" value="NZ_CP088147.1"/>
</dbReference>
<sequence>MHGDERRQLVRDFLARHKLGAISTVHPDGSPEAAVIQVTLGDDLNIVFDSFPGSRKLANIKRDSRIAMVIGWDENVTVQIEGLARPAKANELQRLRDAHVANCPLEAEFLKQGAQLFTISPQWIRYSDFRGEPMVFELSGDSLAK</sequence>